<proteinExistence type="predicted"/>
<sequence length="74" mass="8005">MTFKRYGLEFFQEEFDALAAEVGKLATEVEFAFREEVQNGIVGRVLHIVTPATDAPAAPAATVPPVNELPTTQG</sequence>
<reference evidence="1" key="1">
    <citation type="submission" date="2020-05" db="EMBL/GenBank/DDBJ databases">
        <authorList>
            <person name="Chiriac C."/>
            <person name="Salcher M."/>
            <person name="Ghai R."/>
            <person name="Kavagutti S V."/>
        </authorList>
    </citation>
    <scope>NUCLEOTIDE SEQUENCE</scope>
</reference>
<evidence type="ECO:0000313" key="1">
    <source>
        <dbReference type="EMBL" id="CAB5144751.1"/>
    </source>
</evidence>
<name>A0A6J7W313_9CAUD</name>
<protein>
    <submittedName>
        <fullName evidence="1">Uncharacterized protein</fullName>
    </submittedName>
</protein>
<gene>
    <name evidence="1" type="ORF">UFOVP147_30</name>
</gene>
<organism evidence="1">
    <name type="scientific">uncultured Caudovirales phage</name>
    <dbReference type="NCBI Taxonomy" id="2100421"/>
    <lineage>
        <taxon>Viruses</taxon>
        <taxon>Duplodnaviria</taxon>
        <taxon>Heunggongvirae</taxon>
        <taxon>Uroviricota</taxon>
        <taxon>Caudoviricetes</taxon>
        <taxon>Peduoviridae</taxon>
        <taxon>Maltschvirus</taxon>
        <taxon>Maltschvirus maltsch</taxon>
    </lineage>
</organism>
<dbReference type="EMBL" id="LR798196">
    <property type="protein sequence ID" value="CAB5144751.1"/>
    <property type="molecule type" value="Genomic_DNA"/>
</dbReference>
<accession>A0A6J7W313</accession>